<evidence type="ECO:0000313" key="1">
    <source>
        <dbReference type="EnsemblPlants" id="LPERR05G08560.1"/>
    </source>
</evidence>
<dbReference type="HOGENOM" id="CLU_1557502_0_0_1"/>
<accession>A0A0D9WEU6</accession>
<reference evidence="1 2" key="1">
    <citation type="submission" date="2012-08" db="EMBL/GenBank/DDBJ databases">
        <title>Oryza genome evolution.</title>
        <authorList>
            <person name="Wing R.A."/>
        </authorList>
    </citation>
    <scope>NUCLEOTIDE SEQUENCE</scope>
</reference>
<keyword evidence="2" id="KW-1185">Reference proteome</keyword>
<dbReference type="Gramene" id="LPERR05G08560.1">
    <property type="protein sequence ID" value="LPERR05G08560.1"/>
    <property type="gene ID" value="LPERR05G08560"/>
</dbReference>
<dbReference type="Proteomes" id="UP000032180">
    <property type="component" value="Chromosome 5"/>
</dbReference>
<organism evidence="1 2">
    <name type="scientific">Leersia perrieri</name>
    <dbReference type="NCBI Taxonomy" id="77586"/>
    <lineage>
        <taxon>Eukaryota</taxon>
        <taxon>Viridiplantae</taxon>
        <taxon>Streptophyta</taxon>
        <taxon>Embryophyta</taxon>
        <taxon>Tracheophyta</taxon>
        <taxon>Spermatophyta</taxon>
        <taxon>Magnoliopsida</taxon>
        <taxon>Liliopsida</taxon>
        <taxon>Poales</taxon>
        <taxon>Poaceae</taxon>
        <taxon>BOP clade</taxon>
        <taxon>Oryzoideae</taxon>
        <taxon>Oryzeae</taxon>
        <taxon>Oryzinae</taxon>
        <taxon>Leersia</taxon>
    </lineage>
</organism>
<dbReference type="PROSITE" id="PS51257">
    <property type="entry name" value="PROKAR_LIPOPROTEIN"/>
    <property type="match status" value="1"/>
</dbReference>
<evidence type="ECO:0000313" key="2">
    <source>
        <dbReference type="Proteomes" id="UP000032180"/>
    </source>
</evidence>
<dbReference type="AlphaFoldDB" id="A0A0D9WEU6"/>
<name>A0A0D9WEU6_9ORYZ</name>
<reference evidence="1" key="3">
    <citation type="submission" date="2015-04" db="UniProtKB">
        <authorList>
            <consortium name="EnsemblPlants"/>
        </authorList>
    </citation>
    <scope>IDENTIFICATION</scope>
</reference>
<dbReference type="EnsemblPlants" id="LPERR05G08560.1">
    <property type="protein sequence ID" value="LPERR05G08560.1"/>
    <property type="gene ID" value="LPERR05G08560"/>
</dbReference>
<sequence length="172" mass="18186">MVKQYCAQASLLTSCKFGRLSNFHAHVGPLCQRPAEPGLGWAVASPAKMVAATMIGGAAAGEPNRENFCKGLVIFEVQARRSEVAGSSAAIAGRGGRWQPVKSSGLGTKLRRGFDRSSTYGAPGGLPSHRQAPARLLWLRRRRRGPAAAQGWRRHVGSPIGSISCSGKQHGS</sequence>
<proteinExistence type="predicted"/>
<reference evidence="2" key="2">
    <citation type="submission" date="2013-12" db="EMBL/GenBank/DDBJ databases">
        <authorList>
            <person name="Yu Y."/>
            <person name="Lee S."/>
            <person name="de Baynast K."/>
            <person name="Wissotski M."/>
            <person name="Liu L."/>
            <person name="Talag J."/>
            <person name="Goicoechea J."/>
            <person name="Angelova A."/>
            <person name="Jetty R."/>
            <person name="Kudrna D."/>
            <person name="Golser W."/>
            <person name="Rivera L."/>
            <person name="Zhang J."/>
            <person name="Wing R."/>
        </authorList>
    </citation>
    <scope>NUCLEOTIDE SEQUENCE</scope>
</reference>
<protein>
    <submittedName>
        <fullName evidence="1">Uncharacterized protein</fullName>
    </submittedName>
</protein>